<dbReference type="InterPro" id="IPR057191">
    <property type="entry name" value="DUF7869"/>
</dbReference>
<dbReference type="PANTHER" id="PTHR10773:SF19">
    <property type="match status" value="1"/>
</dbReference>
<evidence type="ECO:0000259" key="1">
    <source>
        <dbReference type="Pfam" id="PF25273"/>
    </source>
</evidence>
<dbReference type="AlphaFoldDB" id="A0AAV8WJD1"/>
<evidence type="ECO:0000313" key="2">
    <source>
        <dbReference type="EMBL" id="KAJ8926657.1"/>
    </source>
</evidence>
<dbReference type="Pfam" id="PF25273">
    <property type="entry name" value="DUF7869"/>
    <property type="match status" value="1"/>
</dbReference>
<comment type="caution">
    <text evidence="2">The sequence shown here is derived from an EMBL/GenBank/DDBJ whole genome shotgun (WGS) entry which is preliminary data.</text>
</comment>
<gene>
    <name evidence="2" type="ORF">NQ314_020959</name>
</gene>
<sequence>MIVTYSCKYSCKSLTFNQRNSLFQQYYEAANHDKQSTFLLGLIQVINVSRRRHGTYDTPEESRRQSTITYTVPNGSGEHVQVCRKTFSDIFALSHKRVEVLVEKKKMGATTYTDQRGKETKVKKYLPELHQQVRDHIQSFPREENHYSRDKSIKEFLSPDLNLNRMFLAYKKENPNSVVTYKYYSLVFKKDFSNLTFGRPRSDTCSKCDLYQNKIKSIPLTNPERKQEAQKLELHHRKVEKARSTMNTHIESSQTIDSEDNTISIDLEQVLFIPTLTHSDMFYSRQLSCFNFVVHLYDTDDAFMCIWDESITGRGGNEIASCLLKVFSHPNFPKRKNLAMRSDNCIGQNKNKIILMLLIYLVSKGIYEKVEQKFLVSGHSYLTCDRDFTQIEKRNRVVKNYTPENIGKMIAEARYQRPFNVVYMQRKDFKDFQSMADEYLNTTKLQISQVVWIKIE</sequence>
<dbReference type="EMBL" id="JANEYF010005822">
    <property type="protein sequence ID" value="KAJ8926657.1"/>
    <property type="molecule type" value="Genomic_DNA"/>
</dbReference>
<dbReference type="PANTHER" id="PTHR10773">
    <property type="entry name" value="DNA-DIRECTED RNA POLYMERASES I, II, AND III SUBUNIT RPABC2"/>
    <property type="match status" value="1"/>
</dbReference>
<reference evidence="2" key="1">
    <citation type="journal article" date="2023" name="Insect Mol. Biol.">
        <title>Genome sequencing provides insights into the evolution of gene families encoding plant cell wall-degrading enzymes in longhorned beetles.</title>
        <authorList>
            <person name="Shin N.R."/>
            <person name="Okamura Y."/>
            <person name="Kirsch R."/>
            <person name="Pauchet Y."/>
        </authorList>
    </citation>
    <scope>NUCLEOTIDE SEQUENCE</scope>
    <source>
        <strain evidence="2">RBIC_L_NR</strain>
    </source>
</reference>
<protein>
    <recommendedName>
        <fullName evidence="1">DUF7869 domain-containing protein</fullName>
    </recommendedName>
</protein>
<dbReference type="Proteomes" id="UP001162156">
    <property type="component" value="Unassembled WGS sequence"/>
</dbReference>
<accession>A0AAV8WJD1</accession>
<proteinExistence type="predicted"/>
<keyword evidence="3" id="KW-1185">Reference proteome</keyword>
<name>A0AAV8WJD1_9CUCU</name>
<evidence type="ECO:0000313" key="3">
    <source>
        <dbReference type="Proteomes" id="UP001162156"/>
    </source>
</evidence>
<feature type="domain" description="DUF7869" evidence="1">
    <location>
        <begin position="314"/>
        <end position="444"/>
    </location>
</feature>
<organism evidence="2 3">
    <name type="scientific">Rhamnusium bicolor</name>
    <dbReference type="NCBI Taxonomy" id="1586634"/>
    <lineage>
        <taxon>Eukaryota</taxon>
        <taxon>Metazoa</taxon>
        <taxon>Ecdysozoa</taxon>
        <taxon>Arthropoda</taxon>
        <taxon>Hexapoda</taxon>
        <taxon>Insecta</taxon>
        <taxon>Pterygota</taxon>
        <taxon>Neoptera</taxon>
        <taxon>Endopterygota</taxon>
        <taxon>Coleoptera</taxon>
        <taxon>Polyphaga</taxon>
        <taxon>Cucujiformia</taxon>
        <taxon>Chrysomeloidea</taxon>
        <taxon>Cerambycidae</taxon>
        <taxon>Lepturinae</taxon>
        <taxon>Rhagiini</taxon>
        <taxon>Rhamnusium</taxon>
    </lineage>
</organism>